<evidence type="ECO:0000313" key="1">
    <source>
        <dbReference type="Ensembl" id="ENSSFAP00005053110.1"/>
    </source>
</evidence>
<dbReference type="Pfam" id="PF15227">
    <property type="entry name" value="zf-C3HC4_4"/>
    <property type="match status" value="1"/>
</dbReference>
<reference evidence="1" key="2">
    <citation type="submission" date="2025-08" db="UniProtKB">
        <authorList>
            <consortium name="Ensembl"/>
        </authorList>
    </citation>
    <scope>IDENTIFICATION</scope>
</reference>
<dbReference type="AlphaFoldDB" id="A0A672JJE9"/>
<reference evidence="1" key="1">
    <citation type="submission" date="2019-06" db="EMBL/GenBank/DDBJ databases">
        <authorList>
            <consortium name="Wellcome Sanger Institute Data Sharing"/>
        </authorList>
    </citation>
    <scope>NUCLEOTIDE SEQUENCE [LARGE SCALE GENOMIC DNA]</scope>
</reference>
<name>A0A672JJE9_SALFA</name>
<evidence type="ECO:0008006" key="3">
    <source>
        <dbReference type="Google" id="ProtNLM"/>
    </source>
</evidence>
<dbReference type="SUPFAM" id="SSF57850">
    <property type="entry name" value="RING/U-box"/>
    <property type="match status" value="1"/>
</dbReference>
<dbReference type="Gene3D" id="3.30.40.10">
    <property type="entry name" value="Zinc/RING finger domain, C3HC4 (zinc finger)"/>
    <property type="match status" value="1"/>
</dbReference>
<dbReference type="Ensembl" id="ENSSFAT00005054780.1">
    <property type="protein sequence ID" value="ENSSFAP00005053110.1"/>
    <property type="gene ID" value="ENSSFAG00005025397.1"/>
</dbReference>
<dbReference type="OMA" id="CSSSHWN"/>
<dbReference type="InParanoid" id="A0A672JJE9"/>
<keyword evidence="2" id="KW-1185">Reference proteome</keyword>
<protein>
    <recommendedName>
        <fullName evidence="3">RING-type domain-containing protein</fullName>
    </recommendedName>
</protein>
<dbReference type="InterPro" id="IPR013083">
    <property type="entry name" value="Znf_RING/FYVE/PHD"/>
</dbReference>
<reference evidence="1" key="3">
    <citation type="submission" date="2025-09" db="UniProtKB">
        <authorList>
            <consortium name="Ensembl"/>
        </authorList>
    </citation>
    <scope>IDENTIFICATION</scope>
</reference>
<proteinExistence type="predicted"/>
<accession>A0A672JJE9</accession>
<evidence type="ECO:0000313" key="2">
    <source>
        <dbReference type="Proteomes" id="UP000472267"/>
    </source>
</evidence>
<sequence>MLLGVHREKKSSAGLSCCALCQNVLKDPVSWSCGYQVCRQCSSSHWNQGSSSAASCCRQCC</sequence>
<dbReference type="Proteomes" id="UP000472267">
    <property type="component" value="Chromosome 9"/>
</dbReference>
<organism evidence="1 2">
    <name type="scientific">Salarias fasciatus</name>
    <name type="common">Jewelled blenny</name>
    <name type="synonym">Blennius fasciatus</name>
    <dbReference type="NCBI Taxonomy" id="181472"/>
    <lineage>
        <taxon>Eukaryota</taxon>
        <taxon>Metazoa</taxon>
        <taxon>Chordata</taxon>
        <taxon>Craniata</taxon>
        <taxon>Vertebrata</taxon>
        <taxon>Euteleostomi</taxon>
        <taxon>Actinopterygii</taxon>
        <taxon>Neopterygii</taxon>
        <taxon>Teleostei</taxon>
        <taxon>Neoteleostei</taxon>
        <taxon>Acanthomorphata</taxon>
        <taxon>Ovalentaria</taxon>
        <taxon>Blenniimorphae</taxon>
        <taxon>Blenniiformes</taxon>
        <taxon>Blennioidei</taxon>
        <taxon>Blenniidae</taxon>
        <taxon>Salariinae</taxon>
        <taxon>Salarias</taxon>
    </lineage>
</organism>